<evidence type="ECO:0000256" key="6">
    <source>
        <dbReference type="ARBA" id="ARBA00023235"/>
    </source>
</evidence>
<dbReference type="Pfam" id="PF00408">
    <property type="entry name" value="PGM_PMM_IV"/>
    <property type="match status" value="1"/>
</dbReference>
<dbReference type="Proteomes" id="UP000177171">
    <property type="component" value="Unassembled WGS sequence"/>
</dbReference>
<proteinExistence type="inferred from homology"/>
<feature type="domain" description="Alpha-D-phosphohexomutase alpha/beta/alpha" evidence="8">
    <location>
        <begin position="39"/>
        <end position="158"/>
    </location>
</feature>
<feature type="domain" description="Alpha-D-phosphohexomutase alpha/beta/alpha" evidence="10">
    <location>
        <begin position="277"/>
        <end position="387"/>
    </location>
</feature>
<name>A0A1G2LUE2_9BACT</name>
<comment type="cofactor">
    <cofactor evidence="1">
        <name>Mg(2+)</name>
        <dbReference type="ChEBI" id="CHEBI:18420"/>
    </cofactor>
</comment>
<organism evidence="11 12">
    <name type="scientific">Candidatus Sungbacteria bacterium RIFCSPLOWO2_12_FULL_41_11</name>
    <dbReference type="NCBI Taxonomy" id="1802286"/>
    <lineage>
        <taxon>Bacteria</taxon>
        <taxon>Candidatus Sungiibacteriota</taxon>
    </lineage>
</organism>
<dbReference type="CDD" id="cd03089">
    <property type="entry name" value="PMM_PGM"/>
    <property type="match status" value="1"/>
</dbReference>
<keyword evidence="5" id="KW-0460">Magnesium</keyword>
<evidence type="ECO:0000256" key="3">
    <source>
        <dbReference type="ARBA" id="ARBA00022553"/>
    </source>
</evidence>
<dbReference type="InterPro" id="IPR005843">
    <property type="entry name" value="A-D-PHexomutase_C"/>
</dbReference>
<dbReference type="GO" id="GO:0046872">
    <property type="term" value="F:metal ion binding"/>
    <property type="evidence" value="ECO:0007669"/>
    <property type="project" value="UniProtKB-KW"/>
</dbReference>
<evidence type="ECO:0000259" key="10">
    <source>
        <dbReference type="Pfam" id="PF02880"/>
    </source>
</evidence>
<evidence type="ECO:0000259" key="7">
    <source>
        <dbReference type="Pfam" id="PF00408"/>
    </source>
</evidence>
<evidence type="ECO:0000259" key="9">
    <source>
        <dbReference type="Pfam" id="PF02879"/>
    </source>
</evidence>
<sequence>MKINPYIFREYDIRGVVDTGVTEKAIKEYEKWYGSFPGVTLPDEVVSAVGRAYGDFIRRDGGRKVVVGYEIRPGGERIKELFVEGVLLSGCDVVDLGVALTPLVYFTVGNGGYDGGVNITGSHNVYFFNGFKLMKKGVQPLFGEELQEMRRMIDDNQFSEKGTRGTRESADSFPAYKEYVHSHISLARKLKVVIDCGNGSAGVFAPELLRLLGCTVVELYTTPDTTFPNHIPDPEQSQFFGELNDTVLKERADIGIAFDADGDRAGFIDEKGVFWESDLITLLFAKDILARNPGKKVLFDVKCSQLLEEYIPRFGGIPLMHRTGHAPIKDTLRKDLEIIFGGEKSGHFFFVEDYYRIDDALWAACRMLELISKKGPLFLLMDEFPKRFATPEFKLPCPDEKKFIVVQKITQLLSARYPVITIDGVRFKMSDTGWGLIRASNTSPYLTARAEGSTEEEAIKIKSILADELEKFPEVADRLDRNVLARLGGRLGWL</sequence>
<keyword evidence="6" id="KW-0413">Isomerase</keyword>
<keyword evidence="3" id="KW-0597">Phosphoprotein</keyword>
<dbReference type="Pfam" id="PF02879">
    <property type="entry name" value="PGM_PMM_II"/>
    <property type="match status" value="1"/>
</dbReference>
<dbReference type="GO" id="GO:0005975">
    <property type="term" value="P:carbohydrate metabolic process"/>
    <property type="evidence" value="ECO:0007669"/>
    <property type="project" value="InterPro"/>
</dbReference>
<gene>
    <name evidence="11" type="ORF">A3G49_06625</name>
</gene>
<evidence type="ECO:0000256" key="4">
    <source>
        <dbReference type="ARBA" id="ARBA00022723"/>
    </source>
</evidence>
<dbReference type="InterPro" id="IPR005845">
    <property type="entry name" value="A-D-PHexomutase_a/b/a-II"/>
</dbReference>
<protein>
    <recommendedName>
        <fullName evidence="13">Phosphomannomutase</fullName>
    </recommendedName>
</protein>
<dbReference type="InterPro" id="IPR005846">
    <property type="entry name" value="A-D-PHexomutase_a/b/a-III"/>
</dbReference>
<dbReference type="PANTHER" id="PTHR43771">
    <property type="entry name" value="PHOSPHOMANNOMUTASE"/>
    <property type="match status" value="1"/>
</dbReference>
<dbReference type="PANTHER" id="PTHR43771:SF2">
    <property type="entry name" value="PHOSPHOMANNOMUTASE_PHOSPHOGLUCOMUTASE"/>
    <property type="match status" value="1"/>
</dbReference>
<dbReference type="GO" id="GO:0016868">
    <property type="term" value="F:intramolecular phosphotransferase activity"/>
    <property type="evidence" value="ECO:0007669"/>
    <property type="project" value="InterPro"/>
</dbReference>
<evidence type="ECO:0000256" key="1">
    <source>
        <dbReference type="ARBA" id="ARBA00001946"/>
    </source>
</evidence>
<dbReference type="PRINTS" id="PR00509">
    <property type="entry name" value="PGMPMM"/>
</dbReference>
<dbReference type="InterPro" id="IPR016055">
    <property type="entry name" value="A-D-PHexomutase_a/b/a-I/II/III"/>
</dbReference>
<dbReference type="SUPFAM" id="SSF53738">
    <property type="entry name" value="Phosphoglucomutase, first 3 domains"/>
    <property type="match status" value="3"/>
</dbReference>
<keyword evidence="4" id="KW-0479">Metal-binding</keyword>
<feature type="domain" description="Alpha-D-phosphohexomutase alpha/beta/alpha" evidence="9">
    <location>
        <begin position="176"/>
        <end position="272"/>
    </location>
</feature>
<comment type="similarity">
    <text evidence="2">Belongs to the phosphohexose mutase family.</text>
</comment>
<dbReference type="InterPro" id="IPR036900">
    <property type="entry name" value="A-D-PHexomutase_C_sf"/>
</dbReference>
<evidence type="ECO:0008006" key="13">
    <source>
        <dbReference type="Google" id="ProtNLM"/>
    </source>
</evidence>
<dbReference type="Gene3D" id="3.30.310.50">
    <property type="entry name" value="Alpha-D-phosphohexomutase, C-terminal domain"/>
    <property type="match status" value="1"/>
</dbReference>
<dbReference type="Pfam" id="PF02880">
    <property type="entry name" value="PGM_PMM_III"/>
    <property type="match status" value="1"/>
</dbReference>
<evidence type="ECO:0000256" key="5">
    <source>
        <dbReference type="ARBA" id="ARBA00022842"/>
    </source>
</evidence>
<dbReference type="EMBL" id="MHQY01000007">
    <property type="protein sequence ID" value="OHA14492.1"/>
    <property type="molecule type" value="Genomic_DNA"/>
</dbReference>
<reference evidence="11 12" key="1">
    <citation type="journal article" date="2016" name="Nat. Commun.">
        <title>Thousands of microbial genomes shed light on interconnected biogeochemical processes in an aquifer system.</title>
        <authorList>
            <person name="Anantharaman K."/>
            <person name="Brown C.T."/>
            <person name="Hug L.A."/>
            <person name="Sharon I."/>
            <person name="Castelle C.J."/>
            <person name="Probst A.J."/>
            <person name="Thomas B.C."/>
            <person name="Singh A."/>
            <person name="Wilkins M.J."/>
            <person name="Karaoz U."/>
            <person name="Brodie E.L."/>
            <person name="Williams K.H."/>
            <person name="Hubbard S.S."/>
            <person name="Banfield J.F."/>
        </authorList>
    </citation>
    <scope>NUCLEOTIDE SEQUENCE [LARGE SCALE GENOMIC DNA]</scope>
</reference>
<feature type="domain" description="Alpha-D-phosphohexomutase C-terminal" evidence="7">
    <location>
        <begin position="393"/>
        <end position="466"/>
    </location>
</feature>
<evidence type="ECO:0000313" key="12">
    <source>
        <dbReference type="Proteomes" id="UP000177171"/>
    </source>
</evidence>
<dbReference type="InterPro" id="IPR005841">
    <property type="entry name" value="Alpha-D-phosphohexomutase_SF"/>
</dbReference>
<evidence type="ECO:0000259" key="8">
    <source>
        <dbReference type="Pfam" id="PF02878"/>
    </source>
</evidence>
<dbReference type="AlphaFoldDB" id="A0A1G2LUE2"/>
<comment type="caution">
    <text evidence="11">The sequence shown here is derived from an EMBL/GenBank/DDBJ whole genome shotgun (WGS) entry which is preliminary data.</text>
</comment>
<evidence type="ECO:0000313" key="11">
    <source>
        <dbReference type="EMBL" id="OHA14492.1"/>
    </source>
</evidence>
<dbReference type="InterPro" id="IPR005844">
    <property type="entry name" value="A-D-PHexomutase_a/b/a-I"/>
</dbReference>
<accession>A0A1G2LUE2</accession>
<dbReference type="Gene3D" id="3.40.120.10">
    <property type="entry name" value="Alpha-D-Glucose-1,6-Bisphosphate, subunit A, domain 3"/>
    <property type="match status" value="3"/>
</dbReference>
<evidence type="ECO:0000256" key="2">
    <source>
        <dbReference type="ARBA" id="ARBA00010231"/>
    </source>
</evidence>
<dbReference type="Pfam" id="PF02878">
    <property type="entry name" value="PGM_PMM_I"/>
    <property type="match status" value="1"/>
</dbReference>
<dbReference type="SUPFAM" id="SSF55957">
    <property type="entry name" value="Phosphoglucomutase, C-terminal domain"/>
    <property type="match status" value="1"/>
</dbReference>